<dbReference type="Gene3D" id="1.10.720.30">
    <property type="entry name" value="SAP domain"/>
    <property type="match status" value="1"/>
</dbReference>
<evidence type="ECO:0000313" key="3">
    <source>
        <dbReference type="EMBL" id="GFH50039.1"/>
    </source>
</evidence>
<evidence type="ECO:0000256" key="1">
    <source>
        <dbReference type="SAM" id="MobiDB-lite"/>
    </source>
</evidence>
<name>A0AAD3CSU1_9STRA</name>
<feature type="domain" description="SAP" evidence="2">
    <location>
        <begin position="214"/>
        <end position="248"/>
    </location>
</feature>
<proteinExistence type="predicted"/>
<protein>
    <recommendedName>
        <fullName evidence="2">SAP domain-containing protein</fullName>
    </recommendedName>
</protein>
<dbReference type="AlphaFoldDB" id="A0AAD3CSU1"/>
<feature type="region of interest" description="Disordered" evidence="1">
    <location>
        <begin position="182"/>
        <end position="211"/>
    </location>
</feature>
<dbReference type="InterPro" id="IPR003034">
    <property type="entry name" value="SAP_dom"/>
</dbReference>
<dbReference type="EMBL" id="BLLK01000038">
    <property type="protein sequence ID" value="GFH50039.1"/>
    <property type="molecule type" value="Genomic_DNA"/>
</dbReference>
<keyword evidence="4" id="KW-1185">Reference proteome</keyword>
<evidence type="ECO:0000259" key="2">
    <source>
        <dbReference type="PROSITE" id="PS50800"/>
    </source>
</evidence>
<dbReference type="InterPro" id="IPR036361">
    <property type="entry name" value="SAP_dom_sf"/>
</dbReference>
<comment type="caution">
    <text evidence="3">The sequence shown here is derived from an EMBL/GenBank/DDBJ whole genome shotgun (WGS) entry which is preliminary data.</text>
</comment>
<reference evidence="3 4" key="1">
    <citation type="journal article" date="2021" name="Sci. Rep.">
        <title>The genome of the diatom Chaetoceros tenuissimus carries an ancient integrated fragment of an extant virus.</title>
        <authorList>
            <person name="Hongo Y."/>
            <person name="Kimura K."/>
            <person name="Takaki Y."/>
            <person name="Yoshida Y."/>
            <person name="Baba S."/>
            <person name="Kobayashi G."/>
            <person name="Nagasaki K."/>
            <person name="Hano T."/>
            <person name="Tomaru Y."/>
        </authorList>
    </citation>
    <scope>NUCLEOTIDE SEQUENCE [LARGE SCALE GENOMIC DNA]</scope>
    <source>
        <strain evidence="3 4">NIES-3715</strain>
    </source>
</reference>
<sequence length="262" mass="29551">MRGLIDLDGTFWSLVDSEEHDGRDVIITIEKLILPPKDPFEVVEFDWNGIYPDDDDEIIKKEYKEPEELDVREYAKSLGVDIDNINMTLVDKSMFSSGLNMTRNTLDELTSAGYVSEVTRQSDGTELINKGSESVPFNAFGQNVGRDEIDDAGIDMNGIPAPTMNNPYMTPDSPWLQTMPAEEARTGDENEEIPSASDKKESDKPKKLEMKDPIDLLTVTKLKEVLRNNGLKVSGNKAELQARLKQHVKSVLEEKKDNENWQ</sequence>
<dbReference type="Proteomes" id="UP001054902">
    <property type="component" value="Unassembled WGS sequence"/>
</dbReference>
<gene>
    <name evidence="3" type="ORF">CTEN210_06515</name>
</gene>
<organism evidence="3 4">
    <name type="scientific">Chaetoceros tenuissimus</name>
    <dbReference type="NCBI Taxonomy" id="426638"/>
    <lineage>
        <taxon>Eukaryota</taxon>
        <taxon>Sar</taxon>
        <taxon>Stramenopiles</taxon>
        <taxon>Ochrophyta</taxon>
        <taxon>Bacillariophyta</taxon>
        <taxon>Coscinodiscophyceae</taxon>
        <taxon>Chaetocerotophycidae</taxon>
        <taxon>Chaetocerotales</taxon>
        <taxon>Chaetocerotaceae</taxon>
        <taxon>Chaetoceros</taxon>
    </lineage>
</organism>
<dbReference type="SUPFAM" id="SSF68906">
    <property type="entry name" value="SAP domain"/>
    <property type="match status" value="1"/>
</dbReference>
<feature type="compositionally biased region" description="Basic and acidic residues" evidence="1">
    <location>
        <begin position="197"/>
        <end position="211"/>
    </location>
</feature>
<dbReference type="Pfam" id="PF02037">
    <property type="entry name" value="SAP"/>
    <property type="match status" value="1"/>
</dbReference>
<evidence type="ECO:0000313" key="4">
    <source>
        <dbReference type="Proteomes" id="UP001054902"/>
    </source>
</evidence>
<dbReference type="SMART" id="SM00513">
    <property type="entry name" value="SAP"/>
    <property type="match status" value="1"/>
</dbReference>
<dbReference type="PROSITE" id="PS50800">
    <property type="entry name" value="SAP"/>
    <property type="match status" value="1"/>
</dbReference>
<accession>A0AAD3CSU1</accession>